<dbReference type="Pfam" id="PF02563">
    <property type="entry name" value="Poly_export"/>
    <property type="match status" value="1"/>
</dbReference>
<keyword evidence="6" id="KW-0812">Transmembrane</keyword>
<evidence type="ECO:0000313" key="19">
    <source>
        <dbReference type="Proteomes" id="UP000546464"/>
    </source>
</evidence>
<organism evidence="18 19">
    <name type="scientific">Ruficoccus amylovorans</name>
    <dbReference type="NCBI Taxonomy" id="1804625"/>
    <lineage>
        <taxon>Bacteria</taxon>
        <taxon>Pseudomonadati</taxon>
        <taxon>Verrucomicrobiota</taxon>
        <taxon>Opitutia</taxon>
        <taxon>Puniceicoccales</taxon>
        <taxon>Cerasicoccaceae</taxon>
        <taxon>Ruficoccus</taxon>
    </lineage>
</organism>
<evidence type="ECO:0000256" key="1">
    <source>
        <dbReference type="ARBA" id="ARBA00004571"/>
    </source>
</evidence>
<sequence>MSSLLRVTLLLPLVCFLVPFLSAQNEGASGTGGDSSGGGATAPATSPLGATGVSAGVVAGNYVLQPLDVVQVDVFQEPELQVQTRLSADGTVSLPLVGELVIGGMTVDNAQKLVTQAYKGDYLINPHVTILVLQYTERFIYVHGMVNRPGPVPIPPERELTLSEAINSAGGLTRLARRGNIKIRRVNPEGKTEVITVDFDDILESPEVSDIKLKNGDHVIVAERII</sequence>
<evidence type="ECO:0000256" key="6">
    <source>
        <dbReference type="ARBA" id="ARBA00022692"/>
    </source>
</evidence>
<keyword evidence="5" id="KW-0762">Sugar transport</keyword>
<evidence type="ECO:0000256" key="5">
    <source>
        <dbReference type="ARBA" id="ARBA00022597"/>
    </source>
</evidence>
<reference evidence="18 19" key="1">
    <citation type="submission" date="2020-07" db="EMBL/GenBank/DDBJ databases">
        <authorList>
            <person name="Feng X."/>
        </authorList>
    </citation>
    <scope>NUCLEOTIDE SEQUENCE [LARGE SCALE GENOMIC DNA]</scope>
    <source>
        <strain evidence="18 19">JCM31066</strain>
    </source>
</reference>
<dbReference type="Pfam" id="PF22461">
    <property type="entry name" value="SLBB_2"/>
    <property type="match status" value="1"/>
</dbReference>
<dbReference type="EMBL" id="JACHVB010000060">
    <property type="protein sequence ID" value="MBC2596086.1"/>
    <property type="molecule type" value="Genomic_DNA"/>
</dbReference>
<keyword evidence="10" id="KW-0626">Porin</keyword>
<dbReference type="Proteomes" id="UP000546464">
    <property type="component" value="Unassembled WGS sequence"/>
</dbReference>
<keyword evidence="14" id="KW-0449">Lipoprotein</keyword>
<keyword evidence="8" id="KW-0625">Polysaccharide transport</keyword>
<dbReference type="GO" id="GO:0015288">
    <property type="term" value="F:porin activity"/>
    <property type="evidence" value="ECO:0007669"/>
    <property type="project" value="UniProtKB-KW"/>
</dbReference>
<evidence type="ECO:0000256" key="11">
    <source>
        <dbReference type="ARBA" id="ARBA00023136"/>
    </source>
</evidence>
<feature type="domain" description="Polysaccharide export protein N-terminal" evidence="16">
    <location>
        <begin position="59"/>
        <end position="132"/>
    </location>
</feature>
<evidence type="ECO:0000256" key="13">
    <source>
        <dbReference type="ARBA" id="ARBA00023237"/>
    </source>
</evidence>
<keyword evidence="12" id="KW-0564">Palmitate</keyword>
<evidence type="ECO:0000256" key="12">
    <source>
        <dbReference type="ARBA" id="ARBA00023139"/>
    </source>
</evidence>
<dbReference type="GO" id="GO:0046930">
    <property type="term" value="C:pore complex"/>
    <property type="evidence" value="ECO:0007669"/>
    <property type="project" value="UniProtKB-KW"/>
</dbReference>
<proteinExistence type="inferred from homology"/>
<feature type="signal peptide" evidence="15">
    <location>
        <begin position="1"/>
        <end position="23"/>
    </location>
</feature>
<keyword evidence="7 15" id="KW-0732">Signal</keyword>
<dbReference type="RefSeq" id="WP_185677002.1">
    <property type="nucleotide sequence ID" value="NZ_JACHVB010000060.1"/>
</dbReference>
<dbReference type="GO" id="GO:0006811">
    <property type="term" value="P:monoatomic ion transport"/>
    <property type="evidence" value="ECO:0007669"/>
    <property type="project" value="UniProtKB-KW"/>
</dbReference>
<evidence type="ECO:0000256" key="2">
    <source>
        <dbReference type="ARBA" id="ARBA00009450"/>
    </source>
</evidence>
<keyword evidence="9" id="KW-0406">Ion transport</keyword>
<evidence type="ECO:0000256" key="7">
    <source>
        <dbReference type="ARBA" id="ARBA00022729"/>
    </source>
</evidence>
<evidence type="ECO:0000256" key="15">
    <source>
        <dbReference type="SAM" id="SignalP"/>
    </source>
</evidence>
<dbReference type="InterPro" id="IPR054765">
    <property type="entry name" value="SLBB_dom"/>
</dbReference>
<dbReference type="Gene3D" id="3.10.560.10">
    <property type="entry name" value="Outer membrane lipoprotein wza domain like"/>
    <property type="match status" value="1"/>
</dbReference>
<dbReference type="InterPro" id="IPR003715">
    <property type="entry name" value="Poly_export_N"/>
</dbReference>
<dbReference type="GO" id="GO:0009279">
    <property type="term" value="C:cell outer membrane"/>
    <property type="evidence" value="ECO:0007669"/>
    <property type="project" value="UniProtKB-SubCell"/>
</dbReference>
<evidence type="ECO:0000256" key="8">
    <source>
        <dbReference type="ARBA" id="ARBA00023047"/>
    </source>
</evidence>
<comment type="similarity">
    <text evidence="2">Belongs to the BexD/CtrA/VexA family.</text>
</comment>
<comment type="subcellular location">
    <subcellularLocation>
        <location evidence="1">Cell outer membrane</location>
        <topology evidence="1">Multi-pass membrane protein</topology>
    </subcellularLocation>
</comment>
<evidence type="ECO:0000256" key="4">
    <source>
        <dbReference type="ARBA" id="ARBA00022452"/>
    </source>
</evidence>
<dbReference type="GO" id="GO:0015159">
    <property type="term" value="F:polysaccharide transmembrane transporter activity"/>
    <property type="evidence" value="ECO:0007669"/>
    <property type="project" value="InterPro"/>
</dbReference>
<dbReference type="Gene3D" id="3.30.1950.10">
    <property type="entry name" value="wza like domain"/>
    <property type="match status" value="1"/>
</dbReference>
<evidence type="ECO:0000259" key="17">
    <source>
        <dbReference type="Pfam" id="PF22461"/>
    </source>
</evidence>
<name>A0A842HKM8_9BACT</name>
<comment type="caution">
    <text evidence="18">The sequence shown here is derived from an EMBL/GenBank/DDBJ whole genome shotgun (WGS) entry which is preliminary data.</text>
</comment>
<keyword evidence="4" id="KW-1134">Transmembrane beta strand</keyword>
<protein>
    <submittedName>
        <fullName evidence="18">Polysaccharide biosynthesis/export family protein</fullName>
    </submittedName>
</protein>
<evidence type="ECO:0000259" key="16">
    <source>
        <dbReference type="Pfam" id="PF02563"/>
    </source>
</evidence>
<evidence type="ECO:0000256" key="3">
    <source>
        <dbReference type="ARBA" id="ARBA00022448"/>
    </source>
</evidence>
<evidence type="ECO:0000256" key="10">
    <source>
        <dbReference type="ARBA" id="ARBA00023114"/>
    </source>
</evidence>
<dbReference type="InterPro" id="IPR049712">
    <property type="entry name" value="Poly_export"/>
</dbReference>
<gene>
    <name evidence="18" type="ORF">H5P28_17600</name>
</gene>
<dbReference type="PANTHER" id="PTHR33619">
    <property type="entry name" value="POLYSACCHARIDE EXPORT PROTEIN GFCE-RELATED"/>
    <property type="match status" value="1"/>
</dbReference>
<keyword evidence="13" id="KW-0998">Cell outer membrane</keyword>
<evidence type="ECO:0000313" key="18">
    <source>
        <dbReference type="EMBL" id="MBC2596086.1"/>
    </source>
</evidence>
<evidence type="ECO:0000256" key="9">
    <source>
        <dbReference type="ARBA" id="ARBA00023065"/>
    </source>
</evidence>
<accession>A0A842HKM8</accession>
<feature type="domain" description="SLBB" evidence="17">
    <location>
        <begin position="140"/>
        <end position="221"/>
    </location>
</feature>
<dbReference type="PANTHER" id="PTHR33619:SF3">
    <property type="entry name" value="POLYSACCHARIDE EXPORT PROTEIN GFCE-RELATED"/>
    <property type="match status" value="1"/>
</dbReference>
<keyword evidence="3" id="KW-0813">Transport</keyword>
<keyword evidence="19" id="KW-1185">Reference proteome</keyword>
<dbReference type="AlphaFoldDB" id="A0A842HKM8"/>
<evidence type="ECO:0000256" key="14">
    <source>
        <dbReference type="ARBA" id="ARBA00023288"/>
    </source>
</evidence>
<feature type="chain" id="PRO_5032941309" evidence="15">
    <location>
        <begin position="24"/>
        <end position="226"/>
    </location>
</feature>
<keyword evidence="11" id="KW-0472">Membrane</keyword>